<feature type="region of interest" description="Disordered" evidence="1">
    <location>
        <begin position="117"/>
        <end position="136"/>
    </location>
</feature>
<feature type="region of interest" description="Disordered" evidence="1">
    <location>
        <begin position="407"/>
        <end position="459"/>
    </location>
</feature>
<dbReference type="InterPro" id="IPR011050">
    <property type="entry name" value="Pectin_lyase_fold/virulence"/>
</dbReference>
<gene>
    <name evidence="4" type="ORF">JF886_12515</name>
</gene>
<evidence type="ECO:0000256" key="2">
    <source>
        <dbReference type="SAM" id="Phobius"/>
    </source>
</evidence>
<dbReference type="Proteomes" id="UP000606991">
    <property type="component" value="Unassembled WGS sequence"/>
</dbReference>
<evidence type="ECO:0000256" key="3">
    <source>
        <dbReference type="SAM" id="SignalP"/>
    </source>
</evidence>
<accession>A0A934JX31</accession>
<dbReference type="Gene3D" id="2.160.20.10">
    <property type="entry name" value="Single-stranded right-handed beta-helix, Pectin lyase-like"/>
    <property type="match status" value="2"/>
</dbReference>
<feature type="compositionally biased region" description="Low complexity" evidence="1">
    <location>
        <begin position="117"/>
        <end position="131"/>
    </location>
</feature>
<evidence type="ECO:0000256" key="1">
    <source>
        <dbReference type="SAM" id="MobiDB-lite"/>
    </source>
</evidence>
<dbReference type="RefSeq" id="WP_337312966.1">
    <property type="nucleotide sequence ID" value="NZ_JAEKNS010000129.1"/>
</dbReference>
<organism evidence="4 5">
    <name type="scientific">Candidatus Aeolococcus gillhamiae</name>
    <dbReference type="NCBI Taxonomy" id="3127015"/>
    <lineage>
        <taxon>Bacteria</taxon>
        <taxon>Bacillati</taxon>
        <taxon>Candidatus Dormiibacterota</taxon>
        <taxon>Candidatus Dormibacteria</taxon>
        <taxon>Candidatus Aeolococcales</taxon>
        <taxon>Candidatus Aeolococcaceae</taxon>
        <taxon>Candidatus Aeolococcus</taxon>
    </lineage>
</organism>
<feature type="compositionally biased region" description="Polar residues" evidence="1">
    <location>
        <begin position="409"/>
        <end position="425"/>
    </location>
</feature>
<dbReference type="AlphaFoldDB" id="A0A934JX31"/>
<sequence>MRTRTLRAAGAIAAVLLFGLLGAPRAQATTAHVLLVCPSGPNDSPGLVGPVLTCPAGQYSSIQAAVNSAVAGDWILVAPGDYHEKADTTAGVHITTPGIHLRGMDRNGVVVDGTQASSTTQCSSTSADQDTNSGHGRNGIEMFKVDGTSVDNLTTCNYLRGDQGQGNEIWWNGGDGSGVMGMHAYSGSYITGTTTYSDTTNNGAYGIFVSNASGPGVISYAYASNMSDSGFYVGACSDCNATLNHVHSENNVLGYSGTNAGGHLSILNSEWDHNKSGIVPNSLNNDDAPPPQTGLCPGSTSVSCTLISGNTVHDNNNPNTPGQGIAAAAPIGTGIELSGASWNVVDKNTVYNQKGWGIVTHDFPDTETPPASGLSHCQGGVSAPGVCTFQAQGNVISNNVLHDNGGFGNPSNGDLANESSVSNPRNCFFGNTDPGIAGGQPTSDPPMIQTVDGPPCTAPGGGDSTVLLAELACASGIAGQCPQGITGYPPPGGVQLLKQSAQTTMPNPCAGVPDNPWCTGGQLTQPATYLPEAPLLLLLPLGAVGVLLVRRRQSQGRAAAA</sequence>
<feature type="chain" id="PRO_5037773494" evidence="3">
    <location>
        <begin position="29"/>
        <end position="561"/>
    </location>
</feature>
<comment type="caution">
    <text evidence="4">The sequence shown here is derived from an EMBL/GenBank/DDBJ whole genome shotgun (WGS) entry which is preliminary data.</text>
</comment>
<keyword evidence="2" id="KW-0812">Transmembrane</keyword>
<evidence type="ECO:0000313" key="4">
    <source>
        <dbReference type="EMBL" id="MBJ7595659.1"/>
    </source>
</evidence>
<feature type="transmembrane region" description="Helical" evidence="2">
    <location>
        <begin position="529"/>
        <end position="549"/>
    </location>
</feature>
<proteinExistence type="predicted"/>
<name>A0A934JX31_9BACT</name>
<protein>
    <submittedName>
        <fullName evidence="4">Right-handed parallel beta-helix repeat-containing protein</fullName>
    </submittedName>
</protein>
<evidence type="ECO:0000313" key="5">
    <source>
        <dbReference type="Proteomes" id="UP000606991"/>
    </source>
</evidence>
<dbReference type="SUPFAM" id="SSF51126">
    <property type="entry name" value="Pectin lyase-like"/>
    <property type="match status" value="1"/>
</dbReference>
<keyword evidence="2" id="KW-1133">Transmembrane helix</keyword>
<dbReference type="EMBL" id="JAEKNS010000129">
    <property type="protein sequence ID" value="MBJ7595659.1"/>
    <property type="molecule type" value="Genomic_DNA"/>
</dbReference>
<dbReference type="InterPro" id="IPR012334">
    <property type="entry name" value="Pectin_lyas_fold"/>
</dbReference>
<feature type="signal peptide" evidence="3">
    <location>
        <begin position="1"/>
        <end position="28"/>
    </location>
</feature>
<reference evidence="4 5" key="1">
    <citation type="submission" date="2020-10" db="EMBL/GenBank/DDBJ databases">
        <title>Ca. Dormibacterota MAGs.</title>
        <authorList>
            <person name="Montgomery K."/>
        </authorList>
    </citation>
    <scope>NUCLEOTIDE SEQUENCE [LARGE SCALE GENOMIC DNA]</scope>
    <source>
        <strain evidence="4">SC8812_S17_18</strain>
    </source>
</reference>
<keyword evidence="2" id="KW-0472">Membrane</keyword>
<keyword evidence="3" id="KW-0732">Signal</keyword>